<keyword evidence="3" id="KW-0479">Metal-binding</keyword>
<dbReference type="GO" id="GO:0003964">
    <property type="term" value="F:RNA-directed DNA polymerase activity"/>
    <property type="evidence" value="ECO:0007669"/>
    <property type="project" value="UniProtKB-KW"/>
</dbReference>
<keyword evidence="8" id="KW-1185">Reference proteome</keyword>
<feature type="domain" description="Reverse transcriptase" evidence="6">
    <location>
        <begin position="47"/>
        <end position="217"/>
    </location>
</feature>
<name>A0ABW5ITF0_9FLAO</name>
<evidence type="ECO:0000259" key="6">
    <source>
        <dbReference type="Pfam" id="PF00078"/>
    </source>
</evidence>
<keyword evidence="1 7" id="KW-0808">Transferase</keyword>
<evidence type="ECO:0000256" key="5">
    <source>
        <dbReference type="ARBA" id="ARBA00022918"/>
    </source>
</evidence>
<evidence type="ECO:0000313" key="8">
    <source>
        <dbReference type="Proteomes" id="UP001597468"/>
    </source>
</evidence>
<evidence type="ECO:0000256" key="4">
    <source>
        <dbReference type="ARBA" id="ARBA00022842"/>
    </source>
</evidence>
<dbReference type="PRINTS" id="PR00866">
    <property type="entry name" value="RNADNAPOLMS"/>
</dbReference>
<dbReference type="InterPro" id="IPR000477">
    <property type="entry name" value="RT_dom"/>
</dbReference>
<evidence type="ECO:0000256" key="2">
    <source>
        <dbReference type="ARBA" id="ARBA00022695"/>
    </source>
</evidence>
<dbReference type="Proteomes" id="UP001597468">
    <property type="component" value="Unassembled WGS sequence"/>
</dbReference>
<dbReference type="Pfam" id="PF00078">
    <property type="entry name" value="RVT_1"/>
    <property type="match status" value="1"/>
</dbReference>
<keyword evidence="5 7" id="KW-0695">RNA-directed DNA polymerase</keyword>
<evidence type="ECO:0000256" key="3">
    <source>
        <dbReference type="ARBA" id="ARBA00022723"/>
    </source>
</evidence>
<dbReference type="InterPro" id="IPR000123">
    <property type="entry name" value="Reverse_transcriptase_msDNA"/>
</dbReference>
<dbReference type="EMBL" id="JBHULT010000005">
    <property type="protein sequence ID" value="MFD2516381.1"/>
    <property type="molecule type" value="Genomic_DNA"/>
</dbReference>
<sequence>MINTVSHLAYTVKFNKKEINFICRNIEKFYKEKKIEKKRTSDGTIIYRTIRPSQKRLKVLQKRINKNILFNLRLPDYAYGAVKGKDNILNAKKHQGKKYKLSTDLKDFFPFITNKDVFEMFRRHNFSPTVSRILTRLTTFKGNVPQGAPTSSSIANLVFQSTGEVLDIFADENGLTFTTFVDDITFSSPNDFKDKVPLILEKVRMRHRINHRKTTYSRNPNITGLHPMNNHLKLPEKFILKLKTIEERSPLEQQGLNLYRKRVEDLNKGLK</sequence>
<comment type="caution">
    <text evidence="7">The sequence shown here is derived from an EMBL/GenBank/DDBJ whole genome shotgun (WGS) entry which is preliminary data.</text>
</comment>
<dbReference type="RefSeq" id="WP_380747425.1">
    <property type="nucleotide sequence ID" value="NZ_JBHULT010000005.1"/>
</dbReference>
<protein>
    <submittedName>
        <fullName evidence="7">Reverse transcriptase family protein</fullName>
        <ecNumber evidence="7">2.7.7.49</ecNumber>
    </submittedName>
</protein>
<keyword evidence="2 7" id="KW-0548">Nucleotidyltransferase</keyword>
<dbReference type="EC" id="2.7.7.49" evidence="7"/>
<keyword evidence="4" id="KW-0460">Magnesium</keyword>
<gene>
    <name evidence="7" type="ORF">ACFSTG_00595</name>
</gene>
<organism evidence="7 8">
    <name type="scientific">Salinimicrobium flavum</name>
    <dbReference type="NCBI Taxonomy" id="1737065"/>
    <lineage>
        <taxon>Bacteria</taxon>
        <taxon>Pseudomonadati</taxon>
        <taxon>Bacteroidota</taxon>
        <taxon>Flavobacteriia</taxon>
        <taxon>Flavobacteriales</taxon>
        <taxon>Flavobacteriaceae</taxon>
        <taxon>Salinimicrobium</taxon>
    </lineage>
</organism>
<evidence type="ECO:0000313" key="7">
    <source>
        <dbReference type="EMBL" id="MFD2516381.1"/>
    </source>
</evidence>
<dbReference type="CDD" id="cd03487">
    <property type="entry name" value="RT_Bac_retron_II"/>
    <property type="match status" value="1"/>
</dbReference>
<proteinExistence type="predicted"/>
<reference evidence="8" key="1">
    <citation type="journal article" date="2019" name="Int. J. Syst. Evol. Microbiol.">
        <title>The Global Catalogue of Microorganisms (GCM) 10K type strain sequencing project: providing services to taxonomists for standard genome sequencing and annotation.</title>
        <authorList>
            <consortium name="The Broad Institute Genomics Platform"/>
            <consortium name="The Broad Institute Genome Sequencing Center for Infectious Disease"/>
            <person name="Wu L."/>
            <person name="Ma J."/>
        </authorList>
    </citation>
    <scope>NUCLEOTIDE SEQUENCE [LARGE SCALE GENOMIC DNA]</scope>
    <source>
        <strain evidence="8">KCTC 42585</strain>
    </source>
</reference>
<accession>A0ABW5ITF0</accession>
<evidence type="ECO:0000256" key="1">
    <source>
        <dbReference type="ARBA" id="ARBA00022679"/>
    </source>
</evidence>